<keyword evidence="4" id="KW-1185">Reference proteome</keyword>
<feature type="compositionally biased region" description="Polar residues" evidence="1">
    <location>
        <begin position="1"/>
        <end position="17"/>
    </location>
</feature>
<name>A0A8H5DA25_9AGAR</name>
<feature type="transmembrane region" description="Helical" evidence="2">
    <location>
        <begin position="249"/>
        <end position="276"/>
    </location>
</feature>
<comment type="caution">
    <text evidence="3">The sequence shown here is derived from an EMBL/GenBank/DDBJ whole genome shotgun (WGS) entry which is preliminary data.</text>
</comment>
<feature type="transmembrane region" description="Helical" evidence="2">
    <location>
        <begin position="468"/>
        <end position="487"/>
    </location>
</feature>
<dbReference type="AlphaFoldDB" id="A0A8H5DA25"/>
<proteinExistence type="predicted"/>
<evidence type="ECO:0000313" key="3">
    <source>
        <dbReference type="EMBL" id="KAF5356073.1"/>
    </source>
</evidence>
<organism evidence="3 4">
    <name type="scientific">Leucocoprinus leucothites</name>
    <dbReference type="NCBI Taxonomy" id="201217"/>
    <lineage>
        <taxon>Eukaryota</taxon>
        <taxon>Fungi</taxon>
        <taxon>Dikarya</taxon>
        <taxon>Basidiomycota</taxon>
        <taxon>Agaricomycotina</taxon>
        <taxon>Agaricomycetes</taxon>
        <taxon>Agaricomycetidae</taxon>
        <taxon>Agaricales</taxon>
        <taxon>Agaricineae</taxon>
        <taxon>Agaricaceae</taxon>
        <taxon>Leucocoprinus</taxon>
    </lineage>
</organism>
<feature type="region of interest" description="Disordered" evidence="1">
    <location>
        <begin position="1"/>
        <end position="21"/>
    </location>
</feature>
<feature type="transmembrane region" description="Helical" evidence="2">
    <location>
        <begin position="288"/>
        <end position="306"/>
    </location>
</feature>
<evidence type="ECO:0000256" key="1">
    <source>
        <dbReference type="SAM" id="MobiDB-lite"/>
    </source>
</evidence>
<dbReference type="EMBL" id="JAACJO010000007">
    <property type="protein sequence ID" value="KAF5356073.1"/>
    <property type="molecule type" value="Genomic_DNA"/>
</dbReference>
<dbReference type="OrthoDB" id="3941538at2759"/>
<accession>A0A8H5DA25</accession>
<reference evidence="3 4" key="1">
    <citation type="journal article" date="2020" name="ISME J.">
        <title>Uncovering the hidden diversity of litter-decomposition mechanisms in mushroom-forming fungi.</title>
        <authorList>
            <person name="Floudas D."/>
            <person name="Bentzer J."/>
            <person name="Ahren D."/>
            <person name="Johansson T."/>
            <person name="Persson P."/>
            <person name="Tunlid A."/>
        </authorList>
    </citation>
    <scope>NUCLEOTIDE SEQUENCE [LARGE SCALE GENOMIC DNA]</scope>
    <source>
        <strain evidence="3 4">CBS 146.42</strain>
    </source>
</reference>
<keyword evidence="2" id="KW-1133">Transmembrane helix</keyword>
<gene>
    <name evidence="3" type="ORF">D9756_003927</name>
</gene>
<sequence>MNNPPVVSETSRLLPSHNSEDDLDIAPVTPVVQSLEIADLTHLRWEDLTPRPLPASLEVDQCKRLAFALIVLLQLRKQKIAWGGGYPDAYEQWTEEEARARDVETLEEKMSELWENFLAQYHGPRELHDVLWTQFLLEQGRPRKIRVVDCLLGRDAPSKFVAHPIVSMTISRTWKYGRPASNRPQSLLHNIISTEATPCATHFLELLFDLGFMLLLFSYVIRPPNWPDSEVDRPSPASAYPYSTREVCIVIYAFSVLVSAQGANVIISAFTLLAFASSPSVLPLPGGPGFYILLWVVVFRFLMYHMPSTLPSPVLLFQHRQSLPLAVLLSKGLARIARPLFRFYLPTALVTCFTLSLSMSGPLAGPLEYFRGLQAPLPLPGSDMPIIGVAPMDTRVVFFLLSLTIWLLIISSVYIIASSTPVARTDPAIRSPSILWDTYSPEVGHIARITSYRATVAYAIDYPFPPPLNLVELLLVTIPVGFIRLFRNPHFKRAIIARLIWNVTVRPLILIMTPLCTLLA</sequence>
<evidence type="ECO:0000256" key="2">
    <source>
        <dbReference type="SAM" id="Phobius"/>
    </source>
</evidence>
<keyword evidence="2" id="KW-0812">Transmembrane</keyword>
<protein>
    <submittedName>
        <fullName evidence="3">Uncharacterized protein</fullName>
    </submittedName>
</protein>
<feature type="transmembrane region" description="Helical" evidence="2">
    <location>
        <begin position="499"/>
        <end position="519"/>
    </location>
</feature>
<evidence type="ECO:0000313" key="4">
    <source>
        <dbReference type="Proteomes" id="UP000559027"/>
    </source>
</evidence>
<dbReference type="Proteomes" id="UP000559027">
    <property type="component" value="Unassembled WGS sequence"/>
</dbReference>
<feature type="transmembrane region" description="Helical" evidence="2">
    <location>
        <begin position="396"/>
        <end position="417"/>
    </location>
</feature>
<keyword evidence="2" id="KW-0472">Membrane</keyword>